<name>A0A0F5JVW7_9BURK</name>
<evidence type="ECO:0000259" key="2">
    <source>
        <dbReference type="Pfam" id="PF11160"/>
    </source>
</evidence>
<accession>A0A0F5JVW7</accession>
<feature type="domain" description="Hypervirulence associated protein TUDOR" evidence="2">
    <location>
        <begin position="8"/>
        <end position="66"/>
    </location>
</feature>
<keyword evidence="4" id="KW-1185">Reference proteome</keyword>
<dbReference type="RefSeq" id="WP_024903757.1">
    <property type="nucleotide sequence ID" value="NZ_CADFGU010000009.1"/>
</dbReference>
<dbReference type="STRING" id="28092.WM40_19710"/>
<gene>
    <name evidence="3" type="ORF">WM40_19710</name>
</gene>
<proteinExistence type="predicted"/>
<dbReference type="Gene3D" id="2.30.30.1060">
    <property type="match status" value="1"/>
</dbReference>
<dbReference type="AlphaFoldDB" id="A0A0F5JVW7"/>
<dbReference type="EMBL" id="LAQU01000026">
    <property type="protein sequence ID" value="KKB62006.1"/>
    <property type="molecule type" value="Genomic_DNA"/>
</dbReference>
<organism evidence="3 4">
    <name type="scientific">Robbsia andropogonis</name>
    <dbReference type="NCBI Taxonomy" id="28092"/>
    <lineage>
        <taxon>Bacteria</taxon>
        <taxon>Pseudomonadati</taxon>
        <taxon>Pseudomonadota</taxon>
        <taxon>Betaproteobacteria</taxon>
        <taxon>Burkholderiales</taxon>
        <taxon>Burkholderiaceae</taxon>
        <taxon>Robbsia</taxon>
    </lineage>
</organism>
<evidence type="ECO:0000256" key="1">
    <source>
        <dbReference type="SAM" id="MobiDB-lite"/>
    </source>
</evidence>
<evidence type="ECO:0000313" key="4">
    <source>
        <dbReference type="Proteomes" id="UP000033618"/>
    </source>
</evidence>
<dbReference type="Proteomes" id="UP000033618">
    <property type="component" value="Unassembled WGS sequence"/>
</dbReference>
<comment type="caution">
    <text evidence="3">The sequence shown here is derived from an EMBL/GenBank/DDBJ whole genome shotgun (WGS) entry which is preliminary data.</text>
</comment>
<protein>
    <recommendedName>
        <fullName evidence="2">Hypervirulence associated protein TUDOR domain-containing protein</fullName>
    </recommendedName>
</protein>
<dbReference type="Pfam" id="PF11160">
    <property type="entry name" value="Hva1_TUDOR"/>
    <property type="match status" value="1"/>
</dbReference>
<dbReference type="InterPro" id="IPR021331">
    <property type="entry name" value="Hva1_TUDOR"/>
</dbReference>
<evidence type="ECO:0000313" key="3">
    <source>
        <dbReference type="EMBL" id="KKB62006.1"/>
    </source>
</evidence>
<feature type="region of interest" description="Disordered" evidence="1">
    <location>
        <begin position="48"/>
        <end position="71"/>
    </location>
</feature>
<dbReference type="PATRIC" id="fig|28092.6.peg.4619"/>
<reference evidence="3 4" key="1">
    <citation type="submission" date="2015-03" db="EMBL/GenBank/DDBJ databases">
        <title>Draft Genome Sequence of Burkholderia andropogonis type strain ICMP2807, isolated from Sorghum bicolor.</title>
        <authorList>
            <person name="Lopes-Santos L."/>
            <person name="Castro D.B."/>
            <person name="Ottoboni L.M."/>
            <person name="Park D."/>
            <person name="Weirc B.S."/>
            <person name="Destefano S.A."/>
        </authorList>
    </citation>
    <scope>NUCLEOTIDE SEQUENCE [LARGE SCALE GENOMIC DNA]</scope>
    <source>
        <strain evidence="3 4">ICMP2807</strain>
    </source>
</reference>
<dbReference type="OrthoDB" id="71751at2"/>
<sequence length="71" mass="8011">MINQWKLGDHVKWQTPQGETKGKIVRILRERVHLDGHTFDASADDPRYEVESMKSGKRAVHRGESLQAAGG</sequence>